<dbReference type="GO" id="GO:0016301">
    <property type="term" value="F:kinase activity"/>
    <property type="evidence" value="ECO:0007669"/>
    <property type="project" value="UniProtKB-KW"/>
</dbReference>
<dbReference type="Pfam" id="PF02887">
    <property type="entry name" value="PK_C"/>
    <property type="match status" value="1"/>
</dbReference>
<gene>
    <name evidence="16" type="primary">pyk</name>
    <name evidence="16" type="ORF">GTA51_12360</name>
</gene>
<comment type="similarity">
    <text evidence="2 13">Belongs to the pyruvate kinase family.</text>
</comment>
<dbReference type="InterPro" id="IPR001697">
    <property type="entry name" value="Pyr_Knase"/>
</dbReference>
<keyword evidence="5" id="KW-0479">Metal-binding</keyword>
<dbReference type="OrthoDB" id="9812123at2"/>
<dbReference type="RefSeq" id="WP_160961505.1">
    <property type="nucleotide sequence ID" value="NZ_WVUD01000022.1"/>
</dbReference>
<dbReference type="AlphaFoldDB" id="A0A7C9IX43"/>
<dbReference type="InterPro" id="IPR015793">
    <property type="entry name" value="Pyrv_Knase_brl"/>
</dbReference>
<evidence type="ECO:0000313" key="17">
    <source>
        <dbReference type="Proteomes" id="UP000482487"/>
    </source>
</evidence>
<dbReference type="GO" id="GO:0005524">
    <property type="term" value="F:ATP binding"/>
    <property type="evidence" value="ECO:0007669"/>
    <property type="project" value="UniProtKB-KW"/>
</dbReference>
<dbReference type="Gene3D" id="3.40.1380.20">
    <property type="entry name" value="Pyruvate kinase, C-terminal domain"/>
    <property type="match status" value="1"/>
</dbReference>
<dbReference type="EMBL" id="WVUD01000022">
    <property type="protein sequence ID" value="MYL83922.1"/>
    <property type="molecule type" value="Genomic_DNA"/>
</dbReference>
<reference evidence="16 17" key="1">
    <citation type="submission" date="2020-01" db="EMBL/GenBank/DDBJ databases">
        <title>Genome sequence of Desulfovibrio aerotolerans DSM 16695(T).</title>
        <authorList>
            <person name="Karnachuk O."/>
            <person name="Avakyan M."/>
            <person name="Mardanov A."/>
            <person name="Kadnikov V."/>
            <person name="Ravin N."/>
        </authorList>
    </citation>
    <scope>NUCLEOTIDE SEQUENCE [LARGE SCALE GENOMIC DNA]</scope>
    <source>
        <strain evidence="16 17">DSM 16695</strain>
    </source>
</reference>
<accession>A0A7C9IX43</accession>
<keyword evidence="6" id="KW-0547">Nucleotide-binding</keyword>
<keyword evidence="7 13" id="KW-0418">Kinase</keyword>
<evidence type="ECO:0000256" key="3">
    <source>
        <dbReference type="ARBA" id="ARBA00012142"/>
    </source>
</evidence>
<dbReference type="Gene3D" id="2.40.33.10">
    <property type="entry name" value="PK beta-barrel domain-like"/>
    <property type="match status" value="1"/>
</dbReference>
<comment type="catalytic activity">
    <reaction evidence="13">
        <text>pyruvate + ATP = phosphoenolpyruvate + ADP + H(+)</text>
        <dbReference type="Rhea" id="RHEA:18157"/>
        <dbReference type="ChEBI" id="CHEBI:15361"/>
        <dbReference type="ChEBI" id="CHEBI:15378"/>
        <dbReference type="ChEBI" id="CHEBI:30616"/>
        <dbReference type="ChEBI" id="CHEBI:58702"/>
        <dbReference type="ChEBI" id="CHEBI:456216"/>
        <dbReference type="EC" id="2.7.1.40"/>
    </reaction>
</comment>
<feature type="domain" description="Pyruvate kinase C-terminal" evidence="15">
    <location>
        <begin position="362"/>
        <end position="475"/>
    </location>
</feature>
<keyword evidence="8" id="KW-0067">ATP-binding</keyword>
<dbReference type="SUPFAM" id="SSF51621">
    <property type="entry name" value="Phosphoenolpyruvate/pyruvate domain"/>
    <property type="match status" value="1"/>
</dbReference>
<dbReference type="InterPro" id="IPR015795">
    <property type="entry name" value="Pyrv_Knase_C"/>
</dbReference>
<evidence type="ECO:0000256" key="12">
    <source>
        <dbReference type="NCBIfam" id="TIGR01064"/>
    </source>
</evidence>
<dbReference type="UniPathway" id="UPA00109">
    <property type="reaction ID" value="UER00188"/>
</dbReference>
<evidence type="ECO:0000256" key="6">
    <source>
        <dbReference type="ARBA" id="ARBA00022741"/>
    </source>
</evidence>
<dbReference type="GO" id="GO:0004743">
    <property type="term" value="F:pyruvate kinase activity"/>
    <property type="evidence" value="ECO:0007669"/>
    <property type="project" value="UniProtKB-UniRule"/>
</dbReference>
<dbReference type="GO" id="GO:0000287">
    <property type="term" value="F:magnesium ion binding"/>
    <property type="evidence" value="ECO:0007669"/>
    <property type="project" value="UniProtKB-UniRule"/>
</dbReference>
<dbReference type="SUPFAM" id="SSF52935">
    <property type="entry name" value="PK C-terminal domain-like"/>
    <property type="match status" value="1"/>
</dbReference>
<dbReference type="PRINTS" id="PR01050">
    <property type="entry name" value="PYRUVTKNASE"/>
</dbReference>
<dbReference type="NCBIfam" id="NF004491">
    <property type="entry name" value="PRK05826.1"/>
    <property type="match status" value="1"/>
</dbReference>
<dbReference type="Proteomes" id="UP000482487">
    <property type="component" value="Unassembled WGS sequence"/>
</dbReference>
<evidence type="ECO:0000259" key="14">
    <source>
        <dbReference type="Pfam" id="PF00224"/>
    </source>
</evidence>
<evidence type="ECO:0000256" key="13">
    <source>
        <dbReference type="RuleBase" id="RU000504"/>
    </source>
</evidence>
<dbReference type="EC" id="2.7.1.40" evidence="3 12"/>
<comment type="pathway">
    <text evidence="1 13">Carbohydrate degradation; glycolysis; pyruvate from D-glyceraldehyde 3-phosphate: step 5/5.</text>
</comment>
<evidence type="ECO:0000256" key="10">
    <source>
        <dbReference type="ARBA" id="ARBA00023152"/>
    </source>
</evidence>
<dbReference type="Gene3D" id="3.20.20.60">
    <property type="entry name" value="Phosphoenolpyruvate-binding domains"/>
    <property type="match status" value="1"/>
</dbReference>
<dbReference type="GO" id="GO:0030955">
    <property type="term" value="F:potassium ion binding"/>
    <property type="evidence" value="ECO:0007669"/>
    <property type="project" value="UniProtKB-UniRule"/>
</dbReference>
<keyword evidence="9 13" id="KW-0460">Magnesium</keyword>
<dbReference type="InterPro" id="IPR015806">
    <property type="entry name" value="Pyrv_Knase_insert_dom_sf"/>
</dbReference>
<evidence type="ECO:0000256" key="7">
    <source>
        <dbReference type="ARBA" id="ARBA00022777"/>
    </source>
</evidence>
<evidence type="ECO:0000256" key="4">
    <source>
        <dbReference type="ARBA" id="ARBA00022679"/>
    </source>
</evidence>
<evidence type="ECO:0000256" key="9">
    <source>
        <dbReference type="ARBA" id="ARBA00022842"/>
    </source>
</evidence>
<evidence type="ECO:0000256" key="8">
    <source>
        <dbReference type="ARBA" id="ARBA00022840"/>
    </source>
</evidence>
<dbReference type="SUPFAM" id="SSF50800">
    <property type="entry name" value="PK beta-barrel domain-like"/>
    <property type="match status" value="1"/>
</dbReference>
<name>A0A7C9IX43_9BACT</name>
<evidence type="ECO:0000256" key="5">
    <source>
        <dbReference type="ARBA" id="ARBA00022723"/>
    </source>
</evidence>
<keyword evidence="4 13" id="KW-0808">Transferase</keyword>
<evidence type="ECO:0000256" key="2">
    <source>
        <dbReference type="ARBA" id="ARBA00008663"/>
    </source>
</evidence>
<evidence type="ECO:0000259" key="15">
    <source>
        <dbReference type="Pfam" id="PF02887"/>
    </source>
</evidence>
<dbReference type="InterPro" id="IPR015813">
    <property type="entry name" value="Pyrv/PenolPyrv_kinase-like_dom"/>
</dbReference>
<dbReference type="InterPro" id="IPR011037">
    <property type="entry name" value="Pyrv_Knase-like_insert_dom_sf"/>
</dbReference>
<keyword evidence="17" id="KW-1185">Reference proteome</keyword>
<dbReference type="Pfam" id="PF00224">
    <property type="entry name" value="PK"/>
    <property type="match status" value="1"/>
</dbReference>
<dbReference type="PANTHER" id="PTHR11817">
    <property type="entry name" value="PYRUVATE KINASE"/>
    <property type="match status" value="1"/>
</dbReference>
<protein>
    <recommendedName>
        <fullName evidence="3 12">Pyruvate kinase</fullName>
        <ecNumber evidence="3 12">2.7.1.40</ecNumber>
    </recommendedName>
</protein>
<dbReference type="InterPro" id="IPR040442">
    <property type="entry name" value="Pyrv_kinase-like_dom_sf"/>
</dbReference>
<comment type="caution">
    <text evidence="16">The sequence shown here is derived from an EMBL/GenBank/DDBJ whole genome shotgun (WGS) entry which is preliminary data.</text>
</comment>
<evidence type="ECO:0000256" key="1">
    <source>
        <dbReference type="ARBA" id="ARBA00004997"/>
    </source>
</evidence>
<organism evidence="16 17">
    <name type="scientific">Solidesulfovibrio aerotolerans</name>
    <dbReference type="NCBI Taxonomy" id="295255"/>
    <lineage>
        <taxon>Bacteria</taxon>
        <taxon>Pseudomonadati</taxon>
        <taxon>Thermodesulfobacteriota</taxon>
        <taxon>Desulfovibrionia</taxon>
        <taxon>Desulfovibrionales</taxon>
        <taxon>Desulfovibrionaceae</taxon>
        <taxon>Solidesulfovibrio</taxon>
    </lineage>
</organism>
<proteinExistence type="inferred from homology"/>
<keyword evidence="10 13" id="KW-0324">Glycolysis</keyword>
<feature type="domain" description="Pyruvate kinase barrel" evidence="14">
    <location>
        <begin position="3"/>
        <end position="328"/>
    </location>
</feature>
<evidence type="ECO:0000256" key="11">
    <source>
        <dbReference type="ARBA" id="ARBA00023317"/>
    </source>
</evidence>
<sequence length="478" mass="52419">MLTKIVATLGPASLAPDTMREMVRHGVRIFRLNFSHADAAYFAPIIKTIRSLESEMGVPLTAMADLCGPKTRIGEVAASPRTVDKGEALLLGLPDERPDPARDDRVFVSLDVPELLAGLRVGMPVNLSDGLLQFHVTREIKADRLYEIEAQNAGLLSSNKGIAFPGKHHPMPALTPKDIKDLHEGLDVGVDAVAISFVQNAADVVQTKDEIKRHGVWAPVVSKLERQNAVDNLDEILAVTDAVMVARGDLGLECPIPQLPIMQKKIIRACRHAQRPVIVATQMLLSMVKNPIPTRAESTDVANAILDGADCVMLSEETAVGDYAVEAVKVMQQISENALEYYLERIQAPYAPKREKNPRKFVAYSACLIADNMESKAILCHTVSGTNARLTSSRRPRQPIYALTPDPRVMRFLNFSWGVKPRLLEFGRDGEADYMERVESFVDDCPDFAPGEAVVITAGRPTPGNDTPGTNEIKIYCK</sequence>
<keyword evidence="11 16" id="KW-0670">Pyruvate</keyword>
<evidence type="ECO:0000313" key="16">
    <source>
        <dbReference type="EMBL" id="MYL83922.1"/>
    </source>
</evidence>
<dbReference type="InterPro" id="IPR036918">
    <property type="entry name" value="Pyrv_Knase_C_sf"/>
</dbReference>
<dbReference type="NCBIfam" id="TIGR01064">
    <property type="entry name" value="pyruv_kin"/>
    <property type="match status" value="1"/>
</dbReference>